<dbReference type="AlphaFoldDB" id="A0A0L0NSD5"/>
<dbReference type="EMBL" id="LGST01000047">
    <property type="protein sequence ID" value="KND96963.1"/>
    <property type="molecule type" value="Genomic_DNA"/>
</dbReference>
<organism evidence="1 2">
    <name type="scientific">Candidozyma auris</name>
    <name type="common">Yeast</name>
    <name type="synonym">Candida auris</name>
    <dbReference type="NCBI Taxonomy" id="498019"/>
    <lineage>
        <taxon>Eukaryota</taxon>
        <taxon>Fungi</taxon>
        <taxon>Dikarya</taxon>
        <taxon>Ascomycota</taxon>
        <taxon>Saccharomycotina</taxon>
        <taxon>Pichiomycetes</taxon>
        <taxon>Metschnikowiaceae</taxon>
        <taxon>Candidozyma</taxon>
    </lineage>
</organism>
<comment type="caution">
    <text evidence="1">The sequence shown here is derived from an EMBL/GenBank/DDBJ whole genome shotgun (WGS) entry which is preliminary data.</text>
</comment>
<evidence type="ECO:0000313" key="2">
    <source>
        <dbReference type="Proteomes" id="UP000037122"/>
    </source>
</evidence>
<evidence type="ECO:0000313" key="1">
    <source>
        <dbReference type="EMBL" id="KND96963.1"/>
    </source>
</evidence>
<dbReference type="VEuPathDB" id="FungiDB:QG37_06658"/>
<proteinExistence type="predicted"/>
<sequence length="45" mass="4975">MINDIMAFSGDTWHYVALSRVLLMPRTGVKKVEAALLALGAMLNR</sequence>
<gene>
    <name evidence="1" type="ORF">QG37_06658</name>
</gene>
<protein>
    <submittedName>
        <fullName evidence="1">Uncharacterized protein</fullName>
    </submittedName>
</protein>
<dbReference type="Proteomes" id="UP000037122">
    <property type="component" value="Unassembled WGS sequence"/>
</dbReference>
<reference evidence="2" key="1">
    <citation type="journal article" date="2015" name="BMC Genomics">
        <title>Draft genome of a commonly misdiagnosed multidrug resistant pathogen Candida auris.</title>
        <authorList>
            <person name="Chatterjee S."/>
            <person name="Alampalli S.V."/>
            <person name="Nageshan R.K."/>
            <person name="Chettiar S.T."/>
            <person name="Joshi S."/>
            <person name="Tatu U.S."/>
        </authorList>
    </citation>
    <scope>NUCLEOTIDE SEQUENCE [LARGE SCALE GENOMIC DNA]</scope>
    <source>
        <strain evidence="2">6684</strain>
    </source>
</reference>
<accession>A0A0L0NSD5</accession>
<name>A0A0L0NSD5_CANAR</name>